<evidence type="ECO:0000256" key="6">
    <source>
        <dbReference type="ARBA" id="ARBA00093474"/>
    </source>
</evidence>
<evidence type="ECO:0000256" key="1">
    <source>
        <dbReference type="ARBA" id="ARBA00004177"/>
    </source>
</evidence>
<dbReference type="STRING" id="224129.A0A1W4XFR0"/>
<dbReference type="KEGG" id="apln:108741062"/>
<proteinExistence type="inferred from homology"/>
<organism evidence="7 8">
    <name type="scientific">Agrilus planipennis</name>
    <name type="common">Emerald ash borer</name>
    <name type="synonym">Agrilus marcopoli</name>
    <dbReference type="NCBI Taxonomy" id="224129"/>
    <lineage>
        <taxon>Eukaryota</taxon>
        <taxon>Metazoa</taxon>
        <taxon>Ecdysozoa</taxon>
        <taxon>Arthropoda</taxon>
        <taxon>Hexapoda</taxon>
        <taxon>Insecta</taxon>
        <taxon>Pterygota</taxon>
        <taxon>Neoptera</taxon>
        <taxon>Endopterygota</taxon>
        <taxon>Coleoptera</taxon>
        <taxon>Polyphaga</taxon>
        <taxon>Elateriformia</taxon>
        <taxon>Buprestoidea</taxon>
        <taxon>Buprestidae</taxon>
        <taxon>Agrilinae</taxon>
        <taxon>Agrilus</taxon>
    </lineage>
</organism>
<dbReference type="GO" id="GO:0005768">
    <property type="term" value="C:endosome"/>
    <property type="evidence" value="ECO:0007669"/>
    <property type="project" value="UniProtKB-SubCell"/>
</dbReference>
<evidence type="ECO:0000313" key="8">
    <source>
        <dbReference type="RefSeq" id="XP_018331185.1"/>
    </source>
</evidence>
<comment type="subcellular location">
    <subcellularLocation>
        <location evidence="1">Endosome</location>
    </subcellularLocation>
</comment>
<dbReference type="FunFam" id="2.60.40.640:FF:000024">
    <property type="entry name" value="Down syndrome critical region protein 3"/>
    <property type="match status" value="1"/>
</dbReference>
<evidence type="ECO:0000256" key="4">
    <source>
        <dbReference type="ARBA" id="ARBA00067597"/>
    </source>
</evidence>
<keyword evidence="3" id="KW-0967">Endosome</keyword>
<dbReference type="FunCoup" id="A0A1W4XFR0">
    <property type="interactions" value="1446"/>
</dbReference>
<dbReference type="InterPro" id="IPR014752">
    <property type="entry name" value="Arrestin-like_C"/>
</dbReference>
<dbReference type="AlphaFoldDB" id="A0A1W4XFR0"/>
<evidence type="ECO:0000256" key="5">
    <source>
        <dbReference type="ARBA" id="ARBA00093280"/>
    </source>
</evidence>
<dbReference type="InterPro" id="IPR028934">
    <property type="entry name" value="Vps26-related"/>
</dbReference>
<keyword evidence="7" id="KW-1185">Reference proteome</keyword>
<dbReference type="InParanoid" id="A0A1W4XFR0"/>
<protein>
    <recommendedName>
        <fullName evidence="4">Vacuolar protein sorting-associated protein 26C</fullName>
    </recommendedName>
</protein>
<accession>A0A1W4XFR0</accession>
<evidence type="ECO:0000256" key="2">
    <source>
        <dbReference type="ARBA" id="ARBA00009100"/>
    </source>
</evidence>
<dbReference type="PANTHER" id="PTHR12233">
    <property type="entry name" value="VACUOLAR PROTEIN SORTING 26 RELATED"/>
    <property type="match status" value="1"/>
</dbReference>
<dbReference type="FunFam" id="2.60.40.640:FF:000009">
    <property type="entry name" value="Down syndrome critical region protein 3"/>
    <property type="match status" value="1"/>
</dbReference>
<evidence type="ECO:0000256" key="3">
    <source>
        <dbReference type="ARBA" id="ARBA00022753"/>
    </source>
</evidence>
<comment type="subunit">
    <text evidence="6">Component of the commander complex that is essential for endosomal recycling of transmembrane cargos; the commander complex is composed of the CCC subcomplex and the retriever subcomplex. Component of the heterotrimeric retriever complex consisting of VPS26C, VPS29 and VPS35L; within the complex interacts with VPS35L. Interacts with SNX17 (via C-terminus); the interaction is direct and associates SNX17 with the retriever complex. Interacts with SNX31; the interaction is direct.</text>
</comment>
<dbReference type="RefSeq" id="XP_018331185.1">
    <property type="nucleotide sequence ID" value="XM_018475683.2"/>
</dbReference>
<comment type="function">
    <text evidence="5">Component of the commander complex that is essential for endosomal recycling of transmembrane cargos; the commander complex is composed of the CCC subcomplex and the retriever subcomplex. Component of the retriever complex, which is a heterotrimeric complex related to retromer cargo-selective complex (CSC) and essential for retromer-independent retrieval and recycling of numerous cargos such as integrin alpha-5/beta-1 (ITGA5:ITGB1). The recruitment of the retriever complex to the endosomal membrane involves CCC and WASH complexes. In the endosomes, drives the retriever and recycling of NxxY-motif-containing cargo proteins by coupling to SNX17, a cargo essential for the homeostatic maintenance of numerous cell surface proteins associated with processes that include cell migration, cell adhesion, nutrient supply and cell signaling.</text>
</comment>
<dbReference type="Gene3D" id="2.60.40.640">
    <property type="match status" value="2"/>
</dbReference>
<dbReference type="GeneID" id="108741062"/>
<dbReference type="GO" id="GO:0006886">
    <property type="term" value="P:intracellular protein transport"/>
    <property type="evidence" value="ECO:0007669"/>
    <property type="project" value="InterPro"/>
</dbReference>
<name>A0A1W4XFR0_AGRPL</name>
<reference evidence="8" key="1">
    <citation type="submission" date="2025-08" db="UniProtKB">
        <authorList>
            <consortium name="RefSeq"/>
        </authorList>
    </citation>
    <scope>IDENTIFICATION</scope>
    <source>
        <tissue evidence="8">Entire body</tissue>
    </source>
</reference>
<evidence type="ECO:0000313" key="7">
    <source>
        <dbReference type="Proteomes" id="UP000192223"/>
    </source>
</evidence>
<dbReference type="OrthoDB" id="10263384at2759"/>
<dbReference type="Pfam" id="PF03643">
    <property type="entry name" value="Vps26"/>
    <property type="match status" value="1"/>
</dbReference>
<comment type="similarity">
    <text evidence="2">Belongs to the VPS26 family.</text>
</comment>
<sequence>MSISLDIKFKRVDKVYQEGENVTGIIIIQCNNNLKHDGIALTMEGAVNLQVSSKNVGILEAFYNAVKPIQLLHVVCEVSGPGRLPNGCTEIPFELPLQSRPNRTLYETYHGVYVNIIYSIRCEIKRSFLSKDLLKGQQFLVQYKPKKPEPPRPISFNISPASLSIGGAGAPDFLLKGKLDSARCSVSKPFTGHLILERCEVPIRSLELQLVRVETCGCAEGYSRDATEIQNIQIGDGNIPHNVPIPIYMIFPRLFTCPTLITPNFKIEFEVNIVIVFYNDHLVTENFPIILTREL</sequence>
<gene>
    <name evidence="8" type="primary">LOC108741062</name>
</gene>
<dbReference type="Proteomes" id="UP000192223">
    <property type="component" value="Unplaced"/>
</dbReference>